<dbReference type="EMBL" id="JADFUA010000001">
    <property type="protein sequence ID" value="MBE9608024.1"/>
    <property type="molecule type" value="Genomic_DNA"/>
</dbReference>
<dbReference type="GO" id="GO:0016020">
    <property type="term" value="C:membrane"/>
    <property type="evidence" value="ECO:0007669"/>
    <property type="project" value="UniProtKB-SubCell"/>
</dbReference>
<dbReference type="GO" id="GO:0017004">
    <property type="term" value="P:cytochrome complex assembly"/>
    <property type="evidence" value="ECO:0007669"/>
    <property type="project" value="UniProtKB-KW"/>
</dbReference>
<evidence type="ECO:0000256" key="2">
    <source>
        <dbReference type="ARBA" id="ARBA00022692"/>
    </source>
</evidence>
<dbReference type="RefSeq" id="WP_194114527.1">
    <property type="nucleotide sequence ID" value="NZ_JADFUA010000001.1"/>
</dbReference>
<dbReference type="Pfam" id="PF05140">
    <property type="entry name" value="ResB"/>
    <property type="match status" value="1"/>
</dbReference>
<dbReference type="Proteomes" id="UP000604481">
    <property type="component" value="Unassembled WGS sequence"/>
</dbReference>
<keyword evidence="5 6" id="KW-0472">Membrane</keyword>
<evidence type="ECO:0000256" key="1">
    <source>
        <dbReference type="ARBA" id="ARBA00004141"/>
    </source>
</evidence>
<evidence type="ECO:0000313" key="8">
    <source>
        <dbReference type="EMBL" id="MBE9608024.1"/>
    </source>
</evidence>
<evidence type="ECO:0000256" key="6">
    <source>
        <dbReference type="SAM" id="Phobius"/>
    </source>
</evidence>
<proteinExistence type="predicted"/>
<keyword evidence="4 6" id="KW-1133">Transmembrane helix</keyword>
<organism evidence="8 9">
    <name type="scientific">Chitinilyticum piscinae</name>
    <dbReference type="NCBI Taxonomy" id="2866724"/>
    <lineage>
        <taxon>Bacteria</taxon>
        <taxon>Pseudomonadati</taxon>
        <taxon>Pseudomonadota</taxon>
        <taxon>Betaproteobacteria</taxon>
        <taxon>Neisseriales</taxon>
        <taxon>Chitinibacteraceae</taxon>
        <taxon>Chitinilyticum</taxon>
    </lineage>
</organism>
<feature type="transmembrane region" description="Helical" evidence="6">
    <location>
        <begin position="162"/>
        <end position="180"/>
    </location>
</feature>
<feature type="transmembrane region" description="Helical" evidence="6">
    <location>
        <begin position="604"/>
        <end position="622"/>
    </location>
</feature>
<feature type="transmembrane region" description="Helical" evidence="6">
    <location>
        <begin position="72"/>
        <end position="93"/>
    </location>
</feature>
<dbReference type="AlphaFoldDB" id="A0A8J7FJN4"/>
<keyword evidence="9" id="KW-1185">Reference proteome</keyword>
<protein>
    <submittedName>
        <fullName evidence="8">Cytochrome c biogenesis protein ResB</fullName>
    </submittedName>
</protein>
<dbReference type="InterPro" id="IPR007816">
    <property type="entry name" value="ResB-like_domain"/>
</dbReference>
<reference evidence="8 9" key="1">
    <citation type="submission" date="2020-10" db="EMBL/GenBank/DDBJ databases">
        <title>The genome sequence of Chitinilyticum litopenaei 4Y14.</title>
        <authorList>
            <person name="Liu Y."/>
        </authorList>
    </citation>
    <scope>NUCLEOTIDE SEQUENCE [LARGE SCALE GENOMIC DNA]</scope>
    <source>
        <strain evidence="8 9">4Y14</strain>
    </source>
</reference>
<evidence type="ECO:0000256" key="5">
    <source>
        <dbReference type="ARBA" id="ARBA00023136"/>
    </source>
</evidence>
<dbReference type="PANTHER" id="PTHR31566:SF0">
    <property type="entry name" value="CYTOCHROME C BIOGENESIS PROTEIN CCS1, CHLOROPLASTIC"/>
    <property type="match status" value="1"/>
</dbReference>
<feature type="domain" description="ResB-like" evidence="7">
    <location>
        <begin position="19"/>
        <end position="654"/>
    </location>
</feature>
<evidence type="ECO:0000256" key="3">
    <source>
        <dbReference type="ARBA" id="ARBA00022748"/>
    </source>
</evidence>
<comment type="caution">
    <text evidence="8">The sequence shown here is derived from an EMBL/GenBank/DDBJ whole genome shotgun (WGS) entry which is preliminary data.</text>
</comment>
<sequence>MNRSRSSLPRALFDLLSSMRFAVSLLVVLAIASVIGTVLKQNEPYNNYRIEFGEFWFQHFEAAGLFDVYHSAWFLLILTFLVVSTSLCIWRHVPGMLREMRSFRERATLSSLQRISHHLESPAPLAAESVTAHLSAHGYRWRVREGEDYTLYAAKKGSYQKLGYFFAHAAIVVICLGGLMDGNLPLKLAEAFGVKHPEVRSIPLDQIPPASRLQADNLSFRGNVFLSEGSAADVIFLNAGQGYFVQELPFRLQLKAFHIEHYSTGQPKRFASDIDVFDLNGKLLKSGTVEVNKPLIVDGVAIYQSSFGDGGSGLQLRVWDLASSQASAVATRSQVSQDISIAGKRYTLELGDFRPINIQNMGRTSAEPDNLQSAMAVAQSVKGDHNVRNFGPMQQFKLRDETGQAIEYQSYMLPWQEDGAFYMLSGIRREVSESFGFVRIPLDSDNRLDTFMRLRAILTDPAQHAVIARQTTAKAFAAGGVSASGREQFEQITLGVLEQFARGGFPEIDRFLTERVPEAQRNVVAQTYLKVLQGATFEALAIANSRAGLPTPAEDAKAFRFNQDALVAISNLFDYGRPALIQLEGFDEVKGSGFQLTRSPGKNVVYLGSLLLVLGIFCMFYIRENRLWIRLSPQGTLLALTSNRRTADLDREFDLHRAVLLPQTAAEQEQDKETP</sequence>
<evidence type="ECO:0000256" key="4">
    <source>
        <dbReference type="ARBA" id="ARBA00022989"/>
    </source>
</evidence>
<evidence type="ECO:0000313" key="9">
    <source>
        <dbReference type="Proteomes" id="UP000604481"/>
    </source>
</evidence>
<gene>
    <name evidence="8" type="ORF">INR99_01555</name>
</gene>
<name>A0A8J7FJN4_9NEIS</name>
<keyword evidence="2 6" id="KW-0812">Transmembrane</keyword>
<dbReference type="InterPro" id="IPR023494">
    <property type="entry name" value="Cyt_c_bgen_Ccs1/CcsB/ResB"/>
</dbReference>
<evidence type="ECO:0000259" key="7">
    <source>
        <dbReference type="Pfam" id="PF05140"/>
    </source>
</evidence>
<comment type="subcellular location">
    <subcellularLocation>
        <location evidence="1">Membrane</location>
        <topology evidence="1">Multi-pass membrane protein</topology>
    </subcellularLocation>
</comment>
<feature type="transmembrane region" description="Helical" evidence="6">
    <location>
        <begin position="21"/>
        <end position="39"/>
    </location>
</feature>
<keyword evidence="3" id="KW-0201">Cytochrome c-type biogenesis</keyword>
<accession>A0A8J7FJN4</accession>
<dbReference type="PANTHER" id="PTHR31566">
    <property type="entry name" value="CYTOCHROME C BIOGENESIS PROTEIN CCS1, CHLOROPLASTIC"/>
    <property type="match status" value="1"/>
</dbReference>